<sequence length="135" mass="14999">MYLGDLLRPKGVPMSPAGTNAMQFAGRTGGSLYWGTMYGAVLALNERTGEFSSLTLPKEWTPEKTLRLPELTHELPGRKDSFFKTMVGAKILAVIGRSVMLTPPDEMWPFSVDLDTMELERLYDLDNIWGGCSLP</sequence>
<gene>
    <name evidence="1" type="ORF">E2562_022360</name>
</gene>
<dbReference type="AlphaFoldDB" id="A0A6G1DLF0"/>
<dbReference type="EMBL" id="SPHZ02000006">
    <property type="protein sequence ID" value="KAF0913468.1"/>
    <property type="molecule type" value="Genomic_DNA"/>
</dbReference>
<keyword evidence="2" id="KW-1185">Reference proteome</keyword>
<comment type="caution">
    <text evidence="1">The sequence shown here is derived from an EMBL/GenBank/DDBJ whole genome shotgun (WGS) entry which is preliminary data.</text>
</comment>
<dbReference type="Proteomes" id="UP000479710">
    <property type="component" value="Unassembled WGS sequence"/>
</dbReference>
<evidence type="ECO:0000313" key="2">
    <source>
        <dbReference type="Proteomes" id="UP000479710"/>
    </source>
</evidence>
<proteinExistence type="predicted"/>
<protein>
    <submittedName>
        <fullName evidence="1">Uncharacterized protein</fullName>
    </submittedName>
</protein>
<reference evidence="1 2" key="1">
    <citation type="submission" date="2019-11" db="EMBL/GenBank/DDBJ databases">
        <title>Whole genome sequence of Oryza granulata.</title>
        <authorList>
            <person name="Li W."/>
        </authorList>
    </citation>
    <scope>NUCLEOTIDE SEQUENCE [LARGE SCALE GENOMIC DNA]</scope>
    <source>
        <strain evidence="2">cv. Menghai</strain>
        <tissue evidence="1">Leaf</tissue>
    </source>
</reference>
<accession>A0A6G1DLF0</accession>
<evidence type="ECO:0000313" key="1">
    <source>
        <dbReference type="EMBL" id="KAF0913468.1"/>
    </source>
</evidence>
<name>A0A6G1DLF0_9ORYZ</name>
<organism evidence="1 2">
    <name type="scientific">Oryza meyeriana var. granulata</name>
    <dbReference type="NCBI Taxonomy" id="110450"/>
    <lineage>
        <taxon>Eukaryota</taxon>
        <taxon>Viridiplantae</taxon>
        <taxon>Streptophyta</taxon>
        <taxon>Embryophyta</taxon>
        <taxon>Tracheophyta</taxon>
        <taxon>Spermatophyta</taxon>
        <taxon>Magnoliopsida</taxon>
        <taxon>Liliopsida</taxon>
        <taxon>Poales</taxon>
        <taxon>Poaceae</taxon>
        <taxon>BOP clade</taxon>
        <taxon>Oryzoideae</taxon>
        <taxon>Oryzeae</taxon>
        <taxon>Oryzinae</taxon>
        <taxon>Oryza</taxon>
        <taxon>Oryza meyeriana</taxon>
    </lineage>
</organism>
<dbReference type="OrthoDB" id="674561at2759"/>